<evidence type="ECO:0000313" key="2">
    <source>
        <dbReference type="EMBL" id="MDC2889988.1"/>
    </source>
</evidence>
<dbReference type="EMBL" id="JAQOMS010000002">
    <property type="protein sequence ID" value="MDC2889988.1"/>
    <property type="molecule type" value="Genomic_DNA"/>
</dbReference>
<accession>A0ABT5FEQ5</accession>
<proteinExistence type="predicted"/>
<protein>
    <submittedName>
        <fullName evidence="2">Uncharacterized protein</fullName>
    </submittedName>
</protein>
<keyword evidence="1" id="KW-0732">Signal</keyword>
<evidence type="ECO:0000256" key="1">
    <source>
        <dbReference type="SAM" id="SignalP"/>
    </source>
</evidence>
<dbReference type="Proteomes" id="UP001528411">
    <property type="component" value="Unassembled WGS sequence"/>
</dbReference>
<feature type="chain" id="PRO_5046825223" evidence="1">
    <location>
        <begin position="23"/>
        <end position="83"/>
    </location>
</feature>
<comment type="caution">
    <text evidence="2">The sequence shown here is derived from an EMBL/GenBank/DDBJ whole genome shotgun (WGS) entry which is preliminary data.</text>
</comment>
<feature type="signal peptide" evidence="1">
    <location>
        <begin position="1"/>
        <end position="22"/>
    </location>
</feature>
<gene>
    <name evidence="2" type="ORF">PN838_15990</name>
</gene>
<organism evidence="2 3">
    <name type="scientific">Psychrosphaera algicola</name>
    <dbReference type="NCBI Taxonomy" id="3023714"/>
    <lineage>
        <taxon>Bacteria</taxon>
        <taxon>Pseudomonadati</taxon>
        <taxon>Pseudomonadota</taxon>
        <taxon>Gammaproteobacteria</taxon>
        <taxon>Alteromonadales</taxon>
        <taxon>Pseudoalteromonadaceae</taxon>
        <taxon>Psychrosphaera</taxon>
    </lineage>
</organism>
<reference evidence="2 3" key="1">
    <citation type="submission" date="2023-01" db="EMBL/GenBank/DDBJ databases">
        <title>Psychrosphaera sp. nov., isolated from marine algae.</title>
        <authorList>
            <person name="Bayburt H."/>
            <person name="Choi B.J."/>
            <person name="Kim J.M."/>
            <person name="Choi D.G."/>
            <person name="Jeon C.O."/>
        </authorList>
    </citation>
    <scope>NUCLEOTIDE SEQUENCE [LARGE SCALE GENOMIC DNA]</scope>
    <source>
        <strain evidence="2 3">G1-22</strain>
    </source>
</reference>
<evidence type="ECO:0000313" key="3">
    <source>
        <dbReference type="Proteomes" id="UP001528411"/>
    </source>
</evidence>
<sequence>MRDLKKLIILAALLITGFGVFANDNDDLQLEPYAKSAKRIGKLDFYLTYQYSFKSSGNLKHLNVDVGEQFKKGICWLRLIPMN</sequence>
<keyword evidence="3" id="KW-1185">Reference proteome</keyword>
<name>A0ABT5FEQ5_9GAMM</name>
<dbReference type="RefSeq" id="WP_272181297.1">
    <property type="nucleotide sequence ID" value="NZ_JAQOMS010000002.1"/>
</dbReference>